<gene>
    <name evidence="4" type="ORF">BCF44_110361</name>
</gene>
<accession>A0A3E0HDD4</accession>
<dbReference type="InterPro" id="IPR002347">
    <property type="entry name" value="SDR_fam"/>
</dbReference>
<evidence type="ECO:0000313" key="4">
    <source>
        <dbReference type="EMBL" id="REH42860.1"/>
    </source>
</evidence>
<evidence type="ECO:0000256" key="1">
    <source>
        <dbReference type="ARBA" id="ARBA00006484"/>
    </source>
</evidence>
<dbReference type="PANTHER" id="PTHR44196:SF1">
    <property type="entry name" value="DEHYDROGENASE_REDUCTASE SDR FAMILY MEMBER 7B"/>
    <property type="match status" value="1"/>
</dbReference>
<reference evidence="4 5" key="1">
    <citation type="submission" date="2018-08" db="EMBL/GenBank/DDBJ databases">
        <title>Genomic Encyclopedia of Archaeal and Bacterial Type Strains, Phase II (KMG-II): from individual species to whole genera.</title>
        <authorList>
            <person name="Goeker M."/>
        </authorList>
    </citation>
    <scope>NUCLEOTIDE SEQUENCE [LARGE SCALE GENOMIC DNA]</scope>
    <source>
        <strain evidence="4 5">DSM 45791</strain>
    </source>
</reference>
<protein>
    <submittedName>
        <fullName evidence="4">Short-subunit dehydrogenase</fullName>
    </submittedName>
</protein>
<dbReference type="EMBL" id="QUNO01000010">
    <property type="protein sequence ID" value="REH42860.1"/>
    <property type="molecule type" value="Genomic_DNA"/>
</dbReference>
<dbReference type="OrthoDB" id="9810734at2"/>
<keyword evidence="2" id="KW-0560">Oxidoreductase</keyword>
<evidence type="ECO:0000313" key="5">
    <source>
        <dbReference type="Proteomes" id="UP000256269"/>
    </source>
</evidence>
<dbReference type="RefSeq" id="WP_116177644.1">
    <property type="nucleotide sequence ID" value="NZ_CP144375.1"/>
</dbReference>
<dbReference type="SUPFAM" id="SSF51735">
    <property type="entry name" value="NAD(P)-binding Rossmann-fold domains"/>
    <property type="match status" value="1"/>
</dbReference>
<comment type="similarity">
    <text evidence="1 3">Belongs to the short-chain dehydrogenases/reductases (SDR) family.</text>
</comment>
<proteinExistence type="inferred from homology"/>
<dbReference type="InterPro" id="IPR036291">
    <property type="entry name" value="NAD(P)-bd_dom_sf"/>
</dbReference>
<organism evidence="4 5">
    <name type="scientific">Kutzneria buriramensis</name>
    <dbReference type="NCBI Taxonomy" id="1045776"/>
    <lineage>
        <taxon>Bacteria</taxon>
        <taxon>Bacillati</taxon>
        <taxon>Actinomycetota</taxon>
        <taxon>Actinomycetes</taxon>
        <taxon>Pseudonocardiales</taxon>
        <taxon>Pseudonocardiaceae</taxon>
        <taxon>Kutzneria</taxon>
    </lineage>
</organism>
<dbReference type="PRINTS" id="PR00080">
    <property type="entry name" value="SDRFAMILY"/>
</dbReference>
<dbReference type="Gene3D" id="3.40.50.720">
    <property type="entry name" value="NAD(P)-binding Rossmann-like Domain"/>
    <property type="match status" value="1"/>
</dbReference>
<evidence type="ECO:0000256" key="2">
    <source>
        <dbReference type="ARBA" id="ARBA00023002"/>
    </source>
</evidence>
<evidence type="ECO:0000256" key="3">
    <source>
        <dbReference type="RuleBase" id="RU000363"/>
    </source>
</evidence>
<dbReference type="Proteomes" id="UP000256269">
    <property type="component" value="Unassembled WGS sequence"/>
</dbReference>
<keyword evidence="5" id="KW-1185">Reference proteome</keyword>
<dbReference type="GO" id="GO:0016491">
    <property type="term" value="F:oxidoreductase activity"/>
    <property type="evidence" value="ECO:0007669"/>
    <property type="project" value="UniProtKB-KW"/>
</dbReference>
<dbReference type="AlphaFoldDB" id="A0A3E0HDD4"/>
<dbReference type="GO" id="GO:0016020">
    <property type="term" value="C:membrane"/>
    <property type="evidence" value="ECO:0007669"/>
    <property type="project" value="TreeGrafter"/>
</dbReference>
<comment type="caution">
    <text evidence="4">The sequence shown here is derived from an EMBL/GenBank/DDBJ whole genome shotgun (WGS) entry which is preliminary data.</text>
</comment>
<sequence>MSRSSPLADRHILNGQRILITGASSGIGRATAFAVAGLGAVPLLVARRADELAQVRDQIVARGGEAHSYPCDLTDAESVDTLIKRVLAEQPVDMLVNNAGRSIRRSLYRSQDRHHDFERTMAINYFAPVRLILGLLPHFRANGGGHVVNISSMGVQTRTPRFAAYLASKAALDEFSQVAATETLRDRITFTTVHMPLVRTPMIGPTRIYDRMPAATPEQAARLVLRALIRRPKSVDRPFGLLAAAGYAVAPKLAERVLNIAYRTKSI</sequence>
<name>A0A3E0HDD4_9PSEU</name>
<dbReference type="PANTHER" id="PTHR44196">
    <property type="entry name" value="DEHYDROGENASE/REDUCTASE SDR FAMILY MEMBER 7B"/>
    <property type="match status" value="1"/>
</dbReference>
<dbReference type="Pfam" id="PF00106">
    <property type="entry name" value="adh_short"/>
    <property type="match status" value="1"/>
</dbReference>
<dbReference type="PRINTS" id="PR00081">
    <property type="entry name" value="GDHRDH"/>
</dbReference>
<dbReference type="CDD" id="cd05233">
    <property type="entry name" value="SDR_c"/>
    <property type="match status" value="1"/>
</dbReference>